<evidence type="ECO:0000256" key="2">
    <source>
        <dbReference type="ARBA" id="ARBA00022512"/>
    </source>
</evidence>
<keyword evidence="4" id="KW-1185">Reference proteome</keyword>
<reference evidence="3 4" key="1">
    <citation type="journal article" date="2023" name="Life. Sci Alliance">
        <title>Evolutionary insights into 3D genome organization and epigenetic landscape of Vigna mungo.</title>
        <authorList>
            <person name="Junaid A."/>
            <person name="Singh B."/>
            <person name="Bhatia S."/>
        </authorList>
    </citation>
    <scope>NUCLEOTIDE SEQUENCE [LARGE SCALE GENOMIC DNA]</scope>
    <source>
        <strain evidence="3">Urdbean</strain>
    </source>
</reference>
<proteinExistence type="predicted"/>
<keyword evidence="2" id="KW-0964">Secreted</keyword>
<evidence type="ECO:0000313" key="3">
    <source>
        <dbReference type="EMBL" id="WVZ20766.1"/>
    </source>
</evidence>
<dbReference type="EMBL" id="CP144699">
    <property type="protein sequence ID" value="WVZ20766.1"/>
    <property type="molecule type" value="Genomic_DNA"/>
</dbReference>
<evidence type="ECO:0000256" key="1">
    <source>
        <dbReference type="ARBA" id="ARBA00004191"/>
    </source>
</evidence>
<sequence>MSFLQSQTVHLTQWLTTSVDRGIKACPTKKFFSHHANSVFSSSSSLESFLLPSPRAFFILQSTNRGRRVGDTVRAKGVVVVLVLAAEAQGRKGSSSGSRVVPPQPQNATFCFSQDPLRVPGVAALASLFVWQRNTISSFLVLGGVLVQPPKLRPVVFCLTKFGGVDDGVTLNTEVFEKGVRVISKLGNKGGGKLTMPPGRWLTAPFNLTSHMTLFLAPNVVILAIQIFLDSLDNKESGKDQILKPMNVNNVLVQRMTFTEDTQSEGS</sequence>
<gene>
    <name evidence="3" type="ORF">V8G54_008088</name>
</gene>
<dbReference type="Gene3D" id="2.160.20.10">
    <property type="entry name" value="Single-stranded right-handed beta-helix, Pectin lyase-like"/>
    <property type="match status" value="1"/>
</dbReference>
<accession>A0AAQ3P4K6</accession>
<dbReference type="AlphaFoldDB" id="A0AAQ3P4K6"/>
<dbReference type="Proteomes" id="UP001374535">
    <property type="component" value="Chromosome 2"/>
</dbReference>
<dbReference type="SUPFAM" id="SSF51126">
    <property type="entry name" value="Pectin lyase-like"/>
    <property type="match status" value="1"/>
</dbReference>
<protein>
    <submittedName>
        <fullName evidence="3">Uncharacterized protein</fullName>
    </submittedName>
</protein>
<organism evidence="3 4">
    <name type="scientific">Vigna mungo</name>
    <name type="common">Black gram</name>
    <name type="synonym">Phaseolus mungo</name>
    <dbReference type="NCBI Taxonomy" id="3915"/>
    <lineage>
        <taxon>Eukaryota</taxon>
        <taxon>Viridiplantae</taxon>
        <taxon>Streptophyta</taxon>
        <taxon>Embryophyta</taxon>
        <taxon>Tracheophyta</taxon>
        <taxon>Spermatophyta</taxon>
        <taxon>Magnoliopsida</taxon>
        <taxon>eudicotyledons</taxon>
        <taxon>Gunneridae</taxon>
        <taxon>Pentapetalae</taxon>
        <taxon>rosids</taxon>
        <taxon>fabids</taxon>
        <taxon>Fabales</taxon>
        <taxon>Fabaceae</taxon>
        <taxon>Papilionoideae</taxon>
        <taxon>50 kb inversion clade</taxon>
        <taxon>NPAAA clade</taxon>
        <taxon>indigoferoid/millettioid clade</taxon>
        <taxon>Phaseoleae</taxon>
        <taxon>Vigna</taxon>
    </lineage>
</organism>
<dbReference type="InterPro" id="IPR012334">
    <property type="entry name" value="Pectin_lyas_fold"/>
</dbReference>
<comment type="subcellular location">
    <subcellularLocation>
        <location evidence="1">Secreted</location>
        <location evidence="1">Cell wall</location>
    </subcellularLocation>
</comment>
<keyword evidence="2" id="KW-0134">Cell wall</keyword>
<dbReference type="PANTHER" id="PTHR31339:SF48">
    <property type="entry name" value="PECTIN LYASE SUPERFAMILY PROTEIN"/>
    <property type="match status" value="1"/>
</dbReference>
<name>A0AAQ3P4K6_VIGMU</name>
<evidence type="ECO:0000313" key="4">
    <source>
        <dbReference type="Proteomes" id="UP001374535"/>
    </source>
</evidence>
<dbReference type="InterPro" id="IPR051801">
    <property type="entry name" value="GH28_Enzymes"/>
</dbReference>
<dbReference type="InterPro" id="IPR011050">
    <property type="entry name" value="Pectin_lyase_fold/virulence"/>
</dbReference>
<dbReference type="PANTHER" id="PTHR31339">
    <property type="entry name" value="PECTIN LYASE-RELATED"/>
    <property type="match status" value="1"/>
</dbReference>